<evidence type="ECO:0000256" key="1">
    <source>
        <dbReference type="SAM" id="Phobius"/>
    </source>
</evidence>
<keyword evidence="1" id="KW-1133">Transmembrane helix</keyword>
<protein>
    <recommendedName>
        <fullName evidence="4">Transmembrane protein</fullName>
    </recommendedName>
</protein>
<geneLocation type="plasmid" evidence="3">
    <name>prb98</name>
</geneLocation>
<dbReference type="EMBL" id="CP021355">
    <property type="protein sequence ID" value="AWK76424.1"/>
    <property type="molecule type" value="Genomic_DNA"/>
</dbReference>
<gene>
    <name evidence="2" type="ORF">CBI38_34005</name>
</gene>
<keyword evidence="3" id="KW-1185">Reference proteome</keyword>
<dbReference type="OrthoDB" id="4481052at2"/>
<reference evidence="2 3" key="1">
    <citation type="submission" date="2017-05" db="EMBL/GenBank/DDBJ databases">
        <title>Isolation of Rhodococcus sp. S2-17 biodegrading of BP-3.</title>
        <authorList>
            <person name="Lee Y."/>
            <person name="Kim K.H."/>
            <person name="Chun B.H."/>
            <person name="Jung H.S."/>
            <person name="Jeon C.O."/>
        </authorList>
    </citation>
    <scope>NUCLEOTIDE SEQUENCE [LARGE SCALE GENOMIC DNA]</scope>
    <source>
        <strain evidence="2 3">S2-17</strain>
        <plasmid evidence="3">prb98</plasmid>
    </source>
</reference>
<evidence type="ECO:0008006" key="4">
    <source>
        <dbReference type="Google" id="ProtNLM"/>
    </source>
</evidence>
<keyword evidence="2" id="KW-0614">Plasmid</keyword>
<accession>A0A2S2C6I9</accession>
<dbReference type="AlphaFoldDB" id="A0A2S2C6I9"/>
<dbReference type="KEGG" id="roz:CBI38_34005"/>
<sequence>MIETDDDLYRVDQHWLGPPGRAFPRPIRWQAMGIGLLLLLLSYILVMGVLSVPWSGWSVTAVLGLTYLGTKRIVDGLGHERTIRSLARSAINDLTSPRPAVKLDKQIRNAPQRVSIPDQIARVRLTPAAADHTTSYDYEQVGHELSR</sequence>
<proteinExistence type="predicted"/>
<dbReference type="RefSeq" id="WP_109335877.1">
    <property type="nucleotide sequence ID" value="NZ_CP021355.1"/>
</dbReference>
<feature type="transmembrane region" description="Helical" evidence="1">
    <location>
        <begin position="31"/>
        <end position="50"/>
    </location>
</feature>
<keyword evidence="1" id="KW-0812">Transmembrane</keyword>
<evidence type="ECO:0000313" key="3">
    <source>
        <dbReference type="Proteomes" id="UP000245711"/>
    </source>
</evidence>
<dbReference type="Proteomes" id="UP000245711">
    <property type="component" value="Plasmid pRB98"/>
</dbReference>
<organism evidence="2 3">
    <name type="scientific">Rhodococcus oxybenzonivorans</name>
    <dbReference type="NCBI Taxonomy" id="1990687"/>
    <lineage>
        <taxon>Bacteria</taxon>
        <taxon>Bacillati</taxon>
        <taxon>Actinomycetota</taxon>
        <taxon>Actinomycetes</taxon>
        <taxon>Mycobacteriales</taxon>
        <taxon>Nocardiaceae</taxon>
        <taxon>Rhodococcus</taxon>
    </lineage>
</organism>
<evidence type="ECO:0000313" key="2">
    <source>
        <dbReference type="EMBL" id="AWK76424.1"/>
    </source>
</evidence>
<keyword evidence="1" id="KW-0472">Membrane</keyword>
<name>A0A2S2C6I9_9NOCA</name>